<sequence>MINVQLITRIFCLATNDFVKVSSVNIHAILKGFREHFMAIDIIGFVFSRHKIEINHKCCTKLRCNP</sequence>
<dbReference type="EMBL" id="CBXF010000077">
    <property type="protein sequence ID" value="CDL82376.1"/>
    <property type="molecule type" value="Genomic_DNA"/>
</dbReference>
<name>W1IXN0_9GAMM</name>
<accession>W1IXN0</accession>
<proteinExistence type="predicted"/>
<evidence type="ECO:0000313" key="2">
    <source>
        <dbReference type="Proteomes" id="UP000019202"/>
    </source>
</evidence>
<gene>
    <name evidence="1" type="ORF">XSR1_20196</name>
</gene>
<reference evidence="1" key="1">
    <citation type="submission" date="2013-11" db="EMBL/GenBank/DDBJ databases">
        <title>Draft genome sequence and annotation of the entomopathogenic bacteria, Xenorhabdus cabanillasi strain JM26 and Xenorhabdus szentirmai strain DSM 16338.</title>
        <authorList>
            <person name="Gualtieri M."/>
            <person name="Ogier J.C."/>
            <person name="Pages S."/>
            <person name="Givaudan A."/>
            <person name="Gaudriault S."/>
        </authorList>
    </citation>
    <scope>NUCLEOTIDE SEQUENCE [LARGE SCALE GENOMIC DNA]</scope>
    <source>
        <strain evidence="1">DSM 16338</strain>
    </source>
</reference>
<evidence type="ECO:0000313" key="1">
    <source>
        <dbReference type="EMBL" id="CDL82376.1"/>
    </source>
</evidence>
<keyword evidence="2" id="KW-1185">Reference proteome</keyword>
<dbReference type="Proteomes" id="UP000019202">
    <property type="component" value="Unassembled WGS sequence"/>
</dbReference>
<organism evidence="1 2">
    <name type="scientific">Xenorhabdus szentirmaii DSM 16338</name>
    <dbReference type="NCBI Taxonomy" id="1427518"/>
    <lineage>
        <taxon>Bacteria</taxon>
        <taxon>Pseudomonadati</taxon>
        <taxon>Pseudomonadota</taxon>
        <taxon>Gammaproteobacteria</taxon>
        <taxon>Enterobacterales</taxon>
        <taxon>Morganellaceae</taxon>
        <taxon>Xenorhabdus</taxon>
    </lineage>
</organism>
<comment type="caution">
    <text evidence="1">The sequence shown here is derived from an EMBL/GenBank/DDBJ whole genome shotgun (WGS) entry which is preliminary data.</text>
</comment>
<protein>
    <submittedName>
        <fullName evidence="1">Uncharacterized protein</fullName>
    </submittedName>
</protein>
<dbReference type="AlphaFoldDB" id="W1IXN0"/>